<dbReference type="Proteomes" id="UP000266206">
    <property type="component" value="Unassembled WGS sequence"/>
</dbReference>
<dbReference type="GO" id="GO:0004358">
    <property type="term" value="F:L-glutamate N-acetyltransferase activity, acting on acetyl-L-ornithine as donor"/>
    <property type="evidence" value="ECO:0007669"/>
    <property type="project" value="UniProtKB-UniRule"/>
</dbReference>
<feature type="binding site" evidence="9">
    <location>
        <position position="408"/>
    </location>
    <ligand>
        <name>substrate</name>
    </ligand>
</feature>
<comment type="catalytic activity">
    <reaction evidence="8 9">
        <text>N(2)-acetyl-L-ornithine + L-glutamate = N-acetyl-L-glutamate + L-ornithine</text>
        <dbReference type="Rhea" id="RHEA:15349"/>
        <dbReference type="ChEBI" id="CHEBI:29985"/>
        <dbReference type="ChEBI" id="CHEBI:44337"/>
        <dbReference type="ChEBI" id="CHEBI:46911"/>
        <dbReference type="ChEBI" id="CHEBI:57805"/>
        <dbReference type="EC" id="2.3.1.35"/>
    </reaction>
</comment>
<protein>
    <recommendedName>
        <fullName evidence="9">Arginine biosynthesis bifunctional protein ArgJ</fullName>
    </recommendedName>
    <domain>
        <recommendedName>
            <fullName evidence="9">Glutamate N-acetyltransferase</fullName>
            <ecNumber evidence="9">2.3.1.35</ecNumber>
        </recommendedName>
        <alternativeName>
            <fullName evidence="9">Ornithine acetyltransferase</fullName>
            <shortName evidence="9">OATase</shortName>
        </alternativeName>
        <alternativeName>
            <fullName evidence="9">Ornithine transacetylase</fullName>
        </alternativeName>
    </domain>
    <domain>
        <recommendedName>
            <fullName evidence="9">Amino-acid acetyltransferase</fullName>
            <ecNumber evidence="9">2.3.1.1</ecNumber>
        </recommendedName>
        <alternativeName>
            <fullName evidence="9">N-acetylglutamate synthase</fullName>
            <shortName evidence="9">AGSase</shortName>
        </alternativeName>
    </domain>
    <component>
        <recommendedName>
            <fullName evidence="9">Arginine biosynthesis bifunctional protein ArgJ alpha chain</fullName>
        </recommendedName>
    </component>
    <component>
        <recommendedName>
            <fullName evidence="9">Arginine biosynthesis bifunctional protein ArgJ beta chain</fullName>
        </recommendedName>
    </component>
</protein>
<accession>A0A3A1YVF7</accession>
<dbReference type="UniPathway" id="UPA00068">
    <property type="reaction ID" value="UER00106"/>
</dbReference>
<evidence type="ECO:0000256" key="7">
    <source>
        <dbReference type="ARBA" id="ARBA00023315"/>
    </source>
</evidence>
<feature type="active site" description="Nucleophile" evidence="9">
    <location>
        <position position="193"/>
    </location>
</feature>
<feature type="binding site" evidence="9">
    <location>
        <position position="403"/>
    </location>
    <ligand>
        <name>substrate</name>
    </ligand>
</feature>
<dbReference type="NCBIfam" id="TIGR00120">
    <property type="entry name" value="ArgJ"/>
    <property type="match status" value="1"/>
</dbReference>
<dbReference type="InterPro" id="IPR002813">
    <property type="entry name" value="Arg_biosynth_ArgJ"/>
</dbReference>
<dbReference type="InterPro" id="IPR042195">
    <property type="entry name" value="ArgJ_beta_C"/>
</dbReference>
<comment type="catalytic activity">
    <reaction evidence="9">
        <text>L-glutamate + acetyl-CoA = N-acetyl-L-glutamate + CoA + H(+)</text>
        <dbReference type="Rhea" id="RHEA:24292"/>
        <dbReference type="ChEBI" id="CHEBI:15378"/>
        <dbReference type="ChEBI" id="CHEBI:29985"/>
        <dbReference type="ChEBI" id="CHEBI:44337"/>
        <dbReference type="ChEBI" id="CHEBI:57287"/>
        <dbReference type="ChEBI" id="CHEBI:57288"/>
        <dbReference type="EC" id="2.3.1.1"/>
    </reaction>
</comment>
<comment type="caution">
    <text evidence="10">The sequence shown here is derived from an EMBL/GenBank/DDBJ whole genome shotgun (WGS) entry which is preliminary data.</text>
</comment>
<dbReference type="Gene3D" id="3.60.70.12">
    <property type="entry name" value="L-amino peptidase D-ALA esterase/amidase"/>
    <property type="match status" value="1"/>
</dbReference>
<evidence type="ECO:0000313" key="11">
    <source>
        <dbReference type="Proteomes" id="UP000266206"/>
    </source>
</evidence>
<keyword evidence="9" id="KW-0963">Cytoplasm</keyword>
<keyword evidence="9" id="KW-0511">Multifunctional enzyme</keyword>
<comment type="pathway">
    <text evidence="9">Amino-acid biosynthesis; L-arginine biosynthesis; N(2)-acetyl-L-ornithine from L-glutamate: step 1/4.</text>
</comment>
<organism evidence="10 11">
    <name type="scientific">Neopusillimonas maritima</name>
    <dbReference type="NCBI Taxonomy" id="2026239"/>
    <lineage>
        <taxon>Bacteria</taxon>
        <taxon>Pseudomonadati</taxon>
        <taxon>Pseudomonadota</taxon>
        <taxon>Betaproteobacteria</taxon>
        <taxon>Burkholderiales</taxon>
        <taxon>Alcaligenaceae</taxon>
        <taxon>Neopusillimonas</taxon>
    </lineage>
</organism>
<comment type="subunit">
    <text evidence="2 9">Heterotetramer of two alpha and two beta chains.</text>
</comment>
<dbReference type="RefSeq" id="WP_119515324.1">
    <property type="nucleotide sequence ID" value="NZ_NQYH01000001.1"/>
</dbReference>
<dbReference type="EC" id="2.3.1.35" evidence="9"/>
<evidence type="ECO:0000256" key="5">
    <source>
        <dbReference type="ARBA" id="ARBA00022679"/>
    </source>
</evidence>
<feature type="site" description="Involved in the stabilization of negative charge on the oxyanion by the formation of the oxyanion hole" evidence="9">
    <location>
        <position position="119"/>
    </location>
</feature>
<dbReference type="CDD" id="cd02152">
    <property type="entry name" value="OAT"/>
    <property type="match status" value="1"/>
</dbReference>
<sequence length="408" mass="43518">MAVNLHIPAPETILPVAGVEIGITEAGIRKQGRKDLTVFQLAPGTSVAGVFTQNRFRAAPVQVCEQHLAENSDIRALVINTGNANAGTGPSGLKATHKTCEAVAKLLHVSPNQVLPFSTGVILEPLPVDRLIKALPAAMQNLTADNWFNAAHSIMTTDTQPKIVSKKIELGGQPITLTGISKGAGMIRPNMATMLGYLATDAGILPGLLADMTREIANRSFNRITVDGDTSTNDSFIIMATGQSGLHIDSTHHPLYSELYRALAEAALELAQKIVRDAEGATKFITIRVEQAASQEEALKVAYAVAHSPLVKTAFYASDPNLGRILAAVGYAGVNDLDVGKVNLWLGDVLVASQGGRNPDYAEEAGQRVMKEAEILVRIALGRGNTTETVYTSDFSHEYVSINADYRS</sequence>
<proteinExistence type="inferred from homology"/>
<dbReference type="FunFam" id="3.60.70.12:FF:000001">
    <property type="entry name" value="Arginine biosynthesis bifunctional protein ArgJ, chloroplastic"/>
    <property type="match status" value="1"/>
</dbReference>
<comment type="pathway">
    <text evidence="9">Amino-acid biosynthesis; L-arginine biosynthesis; L-ornithine and N-acetyl-L-glutamate from L-glutamate and N(2)-acetyl-L-ornithine (cyclic): step 1/1.</text>
</comment>
<evidence type="ECO:0000256" key="8">
    <source>
        <dbReference type="ARBA" id="ARBA00049439"/>
    </source>
</evidence>
<keyword evidence="5 9" id="KW-0808">Transferase</keyword>
<keyword evidence="7 9" id="KW-0012">Acyltransferase</keyword>
<comment type="similarity">
    <text evidence="1 9">Belongs to the ArgJ family.</text>
</comment>
<evidence type="ECO:0000256" key="2">
    <source>
        <dbReference type="ARBA" id="ARBA00011475"/>
    </source>
</evidence>
<feature type="site" description="Cleavage; by autolysis" evidence="9">
    <location>
        <begin position="192"/>
        <end position="193"/>
    </location>
</feature>
<dbReference type="EMBL" id="NQYH01000001">
    <property type="protein sequence ID" value="RIY42192.1"/>
    <property type="molecule type" value="Genomic_DNA"/>
</dbReference>
<keyword evidence="6 9" id="KW-0068">Autocatalytic cleavage</keyword>
<dbReference type="PANTHER" id="PTHR23100">
    <property type="entry name" value="ARGININE BIOSYNTHESIS BIFUNCTIONAL PROTEIN ARGJ"/>
    <property type="match status" value="1"/>
</dbReference>
<keyword evidence="4 9" id="KW-0028">Amino-acid biosynthesis</keyword>
<feature type="chain" id="PRO_5023244985" description="Arginine biosynthesis bifunctional protein ArgJ beta chain" evidence="9">
    <location>
        <begin position="193"/>
        <end position="408"/>
    </location>
</feature>
<dbReference type="GO" id="GO:0006592">
    <property type="term" value="P:ornithine biosynthetic process"/>
    <property type="evidence" value="ECO:0007669"/>
    <property type="project" value="TreeGrafter"/>
</dbReference>
<gene>
    <name evidence="9" type="primary">argJ</name>
    <name evidence="10" type="ORF">CJP73_01760</name>
</gene>
<dbReference type="FunFam" id="3.10.20.340:FF:000001">
    <property type="entry name" value="Arginine biosynthesis bifunctional protein ArgJ, chloroplastic"/>
    <property type="match status" value="1"/>
</dbReference>
<evidence type="ECO:0000256" key="3">
    <source>
        <dbReference type="ARBA" id="ARBA00022571"/>
    </source>
</evidence>
<dbReference type="GO" id="GO:0004042">
    <property type="term" value="F:L-glutamate N-acetyltransferase activity"/>
    <property type="evidence" value="ECO:0007669"/>
    <property type="project" value="UniProtKB-UniRule"/>
</dbReference>
<feature type="binding site" evidence="9">
    <location>
        <position position="279"/>
    </location>
    <ligand>
        <name>substrate</name>
    </ligand>
</feature>
<dbReference type="Gene3D" id="3.10.20.340">
    <property type="entry name" value="ArgJ beta chain, C-terminal domain"/>
    <property type="match status" value="1"/>
</dbReference>
<feature type="binding site" evidence="9">
    <location>
        <position position="182"/>
    </location>
    <ligand>
        <name>substrate</name>
    </ligand>
</feature>
<evidence type="ECO:0000313" key="10">
    <source>
        <dbReference type="EMBL" id="RIY42192.1"/>
    </source>
</evidence>
<evidence type="ECO:0000256" key="9">
    <source>
        <dbReference type="HAMAP-Rule" id="MF_01106"/>
    </source>
</evidence>
<dbReference type="SUPFAM" id="SSF56266">
    <property type="entry name" value="DmpA/ArgJ-like"/>
    <property type="match status" value="1"/>
</dbReference>
<evidence type="ECO:0000256" key="6">
    <source>
        <dbReference type="ARBA" id="ARBA00022813"/>
    </source>
</evidence>
<dbReference type="OrthoDB" id="9804242at2"/>
<feature type="site" description="Involved in the stabilization of negative charge on the oxyanion by the formation of the oxyanion hole" evidence="9">
    <location>
        <position position="120"/>
    </location>
</feature>
<dbReference type="AlphaFoldDB" id="A0A3A1YVF7"/>
<feature type="binding site" evidence="9">
    <location>
        <position position="193"/>
    </location>
    <ligand>
        <name>substrate</name>
    </ligand>
</feature>
<dbReference type="GO" id="GO:0005737">
    <property type="term" value="C:cytoplasm"/>
    <property type="evidence" value="ECO:0007669"/>
    <property type="project" value="UniProtKB-SubCell"/>
</dbReference>
<feature type="binding site" evidence="9">
    <location>
        <position position="156"/>
    </location>
    <ligand>
        <name>substrate</name>
    </ligand>
</feature>
<dbReference type="EC" id="2.3.1.1" evidence="9"/>
<keyword evidence="3 9" id="KW-0055">Arginine biosynthesis</keyword>
<feature type="chain" id="PRO_5023244984" description="Arginine biosynthesis bifunctional protein ArgJ alpha chain" evidence="9">
    <location>
        <begin position="1"/>
        <end position="192"/>
    </location>
</feature>
<dbReference type="HAMAP" id="MF_01106">
    <property type="entry name" value="ArgJ"/>
    <property type="match status" value="1"/>
</dbReference>
<dbReference type="NCBIfam" id="NF003802">
    <property type="entry name" value="PRK05388.1"/>
    <property type="match status" value="1"/>
</dbReference>
<dbReference type="GO" id="GO:0006526">
    <property type="term" value="P:L-arginine biosynthetic process"/>
    <property type="evidence" value="ECO:0007669"/>
    <property type="project" value="UniProtKB-UniRule"/>
</dbReference>
<comment type="function">
    <text evidence="9">Catalyzes two activities which are involved in the cyclic version of arginine biosynthesis: the synthesis of N-acetylglutamate from glutamate and acetyl-CoA as the acetyl donor, and of ornithine by transacetylation between N(2)-acetylornithine and glutamate.</text>
</comment>
<dbReference type="InterPro" id="IPR016117">
    <property type="entry name" value="ArgJ-like_dom_sf"/>
</dbReference>
<dbReference type="PANTHER" id="PTHR23100:SF0">
    <property type="entry name" value="ARGININE BIOSYNTHESIS BIFUNCTIONAL PROTEIN ARGJ, MITOCHONDRIAL"/>
    <property type="match status" value="1"/>
</dbReference>
<dbReference type="Pfam" id="PF01960">
    <property type="entry name" value="ArgJ"/>
    <property type="match status" value="1"/>
</dbReference>
<name>A0A3A1YVF7_9BURK</name>
<evidence type="ECO:0000256" key="1">
    <source>
        <dbReference type="ARBA" id="ARBA00006774"/>
    </source>
</evidence>
<evidence type="ECO:0000256" key="4">
    <source>
        <dbReference type="ARBA" id="ARBA00022605"/>
    </source>
</evidence>
<reference evidence="10 11" key="1">
    <citation type="submission" date="2017-08" db="EMBL/GenBank/DDBJ databases">
        <title>Pusillimonas indicus sp. nov., a member of the family Alcaligenaceae isolated from surface seawater.</title>
        <authorList>
            <person name="Li J."/>
        </authorList>
    </citation>
    <scope>NUCLEOTIDE SEQUENCE [LARGE SCALE GENOMIC DNA]</scope>
    <source>
        <strain evidence="10 11">L52-1-41</strain>
    </source>
</reference>
<comment type="subcellular location">
    <subcellularLocation>
        <location evidence="9">Cytoplasm</location>
    </subcellularLocation>
</comment>